<dbReference type="InterPro" id="IPR036890">
    <property type="entry name" value="HATPase_C_sf"/>
</dbReference>
<dbReference type="GO" id="GO:0046983">
    <property type="term" value="F:protein dimerization activity"/>
    <property type="evidence" value="ECO:0007669"/>
    <property type="project" value="InterPro"/>
</dbReference>
<keyword evidence="4" id="KW-0808">Transferase</keyword>
<evidence type="ECO:0000256" key="4">
    <source>
        <dbReference type="ARBA" id="ARBA00022679"/>
    </source>
</evidence>
<dbReference type="SUPFAM" id="SSF55874">
    <property type="entry name" value="ATPase domain of HSP90 chaperone/DNA topoisomerase II/histidine kinase"/>
    <property type="match status" value="1"/>
</dbReference>
<dbReference type="EMBL" id="CP034550">
    <property type="protein sequence ID" value="QFZ16101.1"/>
    <property type="molecule type" value="Genomic_DNA"/>
</dbReference>
<evidence type="ECO:0000313" key="13">
    <source>
        <dbReference type="Proteomes" id="UP000325787"/>
    </source>
</evidence>
<keyword evidence="10" id="KW-1133">Transmembrane helix</keyword>
<organism evidence="12 13">
    <name type="scientific">Saccharothrix syringae</name>
    <name type="common">Nocardiopsis syringae</name>
    <dbReference type="NCBI Taxonomy" id="103733"/>
    <lineage>
        <taxon>Bacteria</taxon>
        <taxon>Bacillati</taxon>
        <taxon>Actinomycetota</taxon>
        <taxon>Actinomycetes</taxon>
        <taxon>Pseudonocardiales</taxon>
        <taxon>Pseudonocardiaceae</taxon>
        <taxon>Saccharothrix</taxon>
    </lineage>
</organism>
<dbReference type="Pfam" id="PF02518">
    <property type="entry name" value="HATPase_c"/>
    <property type="match status" value="1"/>
</dbReference>
<evidence type="ECO:0000256" key="6">
    <source>
        <dbReference type="ARBA" id="ARBA00022777"/>
    </source>
</evidence>
<keyword evidence="10" id="KW-0812">Transmembrane</keyword>
<dbReference type="InterPro" id="IPR011712">
    <property type="entry name" value="Sig_transdc_His_kin_sub3_dim/P"/>
</dbReference>
<evidence type="ECO:0000256" key="7">
    <source>
        <dbReference type="ARBA" id="ARBA00022840"/>
    </source>
</evidence>
<dbReference type="SMART" id="SM00387">
    <property type="entry name" value="HATPase_c"/>
    <property type="match status" value="1"/>
</dbReference>
<sequence>MAGLRLDVRPRLRADLGRVRGAAQAERCDGAAQAERDTRDGLPEVHGRESFASGGTASSSAIRTGGFVHLIQWPREPPRTSPDVPAAAARGPTPTGPRLPYRRPVGWLTWVWFAATFAPLLWRGRFPVAVVAVTGVSTWLYYVTGHWGPLIAAPAAAVVSLARVRGTERRARQVEEERLRIAREVHDVVAHSLAMINVQAGVAAHVADRRPEEAVKALRAIKEASGRALDDLRATLGVLRTGEGTAPVPGLARLDELVRSVPGTVVRGEPGELPAPVDAAAYRVVQESLTNAVRYAPGATAVVVEFRRAERSLELTVTDDGAGGDRPAQGSGAGIRGMRERVEALGGTLEAGPTATGFAVRAVLPVGGPR</sequence>
<dbReference type="Proteomes" id="UP000325787">
    <property type="component" value="Chromosome"/>
</dbReference>
<feature type="domain" description="Histidine kinase/HSP90-like ATPase" evidence="11">
    <location>
        <begin position="277"/>
        <end position="368"/>
    </location>
</feature>
<name>A0A5Q0GQC5_SACSY</name>
<dbReference type="PANTHER" id="PTHR24421:SF10">
    <property type="entry name" value="NITRATE_NITRITE SENSOR PROTEIN NARQ"/>
    <property type="match status" value="1"/>
</dbReference>
<dbReference type="GO" id="GO:0016020">
    <property type="term" value="C:membrane"/>
    <property type="evidence" value="ECO:0007669"/>
    <property type="project" value="InterPro"/>
</dbReference>
<keyword evidence="10" id="KW-0472">Membrane</keyword>
<evidence type="ECO:0000256" key="3">
    <source>
        <dbReference type="ARBA" id="ARBA00022553"/>
    </source>
</evidence>
<dbReference type="EC" id="2.7.13.3" evidence="2"/>
<evidence type="ECO:0000256" key="8">
    <source>
        <dbReference type="ARBA" id="ARBA00023012"/>
    </source>
</evidence>
<dbReference type="Pfam" id="PF07730">
    <property type="entry name" value="HisKA_3"/>
    <property type="match status" value="1"/>
</dbReference>
<dbReference type="OrthoDB" id="227596at2"/>
<keyword evidence="3" id="KW-0597">Phosphoprotein</keyword>
<feature type="region of interest" description="Disordered" evidence="9">
    <location>
        <begin position="74"/>
        <end position="96"/>
    </location>
</feature>
<feature type="transmembrane region" description="Helical" evidence="10">
    <location>
        <begin position="142"/>
        <end position="162"/>
    </location>
</feature>
<dbReference type="GO" id="GO:0000155">
    <property type="term" value="F:phosphorelay sensor kinase activity"/>
    <property type="evidence" value="ECO:0007669"/>
    <property type="project" value="InterPro"/>
</dbReference>
<keyword evidence="7" id="KW-0067">ATP-binding</keyword>
<dbReference type="AlphaFoldDB" id="A0A5Q0GQC5"/>
<dbReference type="InterPro" id="IPR050482">
    <property type="entry name" value="Sensor_HK_TwoCompSys"/>
</dbReference>
<dbReference type="CDD" id="cd16917">
    <property type="entry name" value="HATPase_UhpB-NarQ-NarX-like"/>
    <property type="match status" value="1"/>
</dbReference>
<feature type="transmembrane region" description="Helical" evidence="10">
    <location>
        <begin position="105"/>
        <end position="122"/>
    </location>
</feature>
<evidence type="ECO:0000259" key="11">
    <source>
        <dbReference type="SMART" id="SM00387"/>
    </source>
</evidence>
<dbReference type="Gene3D" id="3.30.565.10">
    <property type="entry name" value="Histidine kinase-like ATPase, C-terminal domain"/>
    <property type="match status" value="1"/>
</dbReference>
<gene>
    <name evidence="12" type="ORF">EKG83_00265</name>
</gene>
<keyword evidence="8" id="KW-0902">Two-component regulatory system</keyword>
<evidence type="ECO:0000256" key="1">
    <source>
        <dbReference type="ARBA" id="ARBA00000085"/>
    </source>
</evidence>
<evidence type="ECO:0000256" key="5">
    <source>
        <dbReference type="ARBA" id="ARBA00022741"/>
    </source>
</evidence>
<accession>A0A5Q0GQC5</accession>
<dbReference type="KEGG" id="ssyi:EKG83_00265"/>
<dbReference type="PANTHER" id="PTHR24421">
    <property type="entry name" value="NITRATE/NITRITE SENSOR PROTEIN NARX-RELATED"/>
    <property type="match status" value="1"/>
</dbReference>
<evidence type="ECO:0000256" key="2">
    <source>
        <dbReference type="ARBA" id="ARBA00012438"/>
    </source>
</evidence>
<feature type="compositionally biased region" description="Basic and acidic residues" evidence="9">
    <location>
        <begin position="26"/>
        <end position="49"/>
    </location>
</feature>
<evidence type="ECO:0000313" key="12">
    <source>
        <dbReference type="EMBL" id="QFZ16101.1"/>
    </source>
</evidence>
<evidence type="ECO:0000256" key="9">
    <source>
        <dbReference type="SAM" id="MobiDB-lite"/>
    </source>
</evidence>
<proteinExistence type="predicted"/>
<dbReference type="GO" id="GO:0005524">
    <property type="term" value="F:ATP binding"/>
    <property type="evidence" value="ECO:0007669"/>
    <property type="project" value="UniProtKB-KW"/>
</dbReference>
<dbReference type="InterPro" id="IPR003594">
    <property type="entry name" value="HATPase_dom"/>
</dbReference>
<evidence type="ECO:0000256" key="10">
    <source>
        <dbReference type="SAM" id="Phobius"/>
    </source>
</evidence>
<feature type="compositionally biased region" description="Low complexity" evidence="9">
    <location>
        <begin position="85"/>
        <end position="96"/>
    </location>
</feature>
<keyword evidence="5" id="KW-0547">Nucleotide-binding</keyword>
<reference evidence="13" key="1">
    <citation type="journal article" date="2021" name="Curr. Microbiol.">
        <title>Complete genome of nocamycin-producing strain Saccharothrix syringae NRRL B-16468 reveals the biosynthetic potential for secondary metabolites.</title>
        <authorList>
            <person name="Mo X."/>
            <person name="Yang S."/>
        </authorList>
    </citation>
    <scope>NUCLEOTIDE SEQUENCE [LARGE SCALE GENOMIC DNA]</scope>
    <source>
        <strain evidence="13">ATCC 51364 / DSM 43886 / JCM 6844 / KCTC 9398 / NBRC 14523 / NRRL B-16468 / INA 2240</strain>
    </source>
</reference>
<comment type="catalytic activity">
    <reaction evidence="1">
        <text>ATP + protein L-histidine = ADP + protein N-phospho-L-histidine.</text>
        <dbReference type="EC" id="2.7.13.3"/>
    </reaction>
</comment>
<feature type="region of interest" description="Disordered" evidence="9">
    <location>
        <begin position="19"/>
        <end position="60"/>
    </location>
</feature>
<dbReference type="Gene3D" id="1.20.5.1930">
    <property type="match status" value="1"/>
</dbReference>
<keyword evidence="13" id="KW-1185">Reference proteome</keyword>
<keyword evidence="6 12" id="KW-0418">Kinase</keyword>
<protein>
    <recommendedName>
        <fullName evidence="2">histidine kinase</fullName>
        <ecNumber evidence="2">2.7.13.3</ecNumber>
    </recommendedName>
</protein>